<organism evidence="2 3">
    <name type="scientific">Citrobacter freundii</name>
    <dbReference type="NCBI Taxonomy" id="546"/>
    <lineage>
        <taxon>Bacteria</taxon>
        <taxon>Pseudomonadati</taxon>
        <taxon>Pseudomonadota</taxon>
        <taxon>Gammaproteobacteria</taxon>
        <taxon>Enterobacterales</taxon>
        <taxon>Enterobacteriaceae</taxon>
        <taxon>Citrobacter</taxon>
        <taxon>Citrobacter freundii complex</taxon>
    </lineage>
</organism>
<keyword evidence="1" id="KW-0812">Transmembrane</keyword>
<proteinExistence type="predicted"/>
<keyword evidence="1" id="KW-1133">Transmembrane helix</keyword>
<reference evidence="2 3" key="2">
    <citation type="journal article" date="2017" name="PLoS ONE">
        <title>Genomic and phenotypic characterisation of fluoroquinolone resistance mechanisms in Enterobacteriaceae in Durban, South Africa.</title>
        <authorList>
            <person name="Osei Sekyere J."/>
            <person name="Amoako D.G."/>
        </authorList>
    </citation>
    <scope>NUCLEOTIDE SEQUENCE [LARGE SCALE GENOMIC DNA]</scope>
    <source>
        <strain evidence="2 3">ST62:944112508</strain>
    </source>
</reference>
<accession>A0AA40TMM1</accession>
<sequence>MKFALQRCRIKIIMLIGILLICIFLIDSVGRYNKLVSFKIYNGVIYTLEKIDDDSIYVLKANVYSSKANWLLGRVCFSKNIDSQKKRTMKLYHWNFKKIENKSVSVTNKGRELSFPVRDCL</sequence>
<gene>
    <name evidence="2" type="ORF">AN672_00520</name>
</gene>
<protein>
    <submittedName>
        <fullName evidence="2">Uncharacterized protein</fullName>
    </submittedName>
</protein>
<evidence type="ECO:0000313" key="3">
    <source>
        <dbReference type="Proteomes" id="UP000050520"/>
    </source>
</evidence>
<dbReference type="Proteomes" id="UP000050520">
    <property type="component" value="Unassembled WGS sequence"/>
</dbReference>
<comment type="caution">
    <text evidence="2">The sequence shown here is derived from an EMBL/GenBank/DDBJ whole genome shotgun (WGS) entry which is preliminary data.</text>
</comment>
<feature type="transmembrane region" description="Helical" evidence="1">
    <location>
        <begin position="12"/>
        <end position="30"/>
    </location>
</feature>
<evidence type="ECO:0000256" key="1">
    <source>
        <dbReference type="SAM" id="Phobius"/>
    </source>
</evidence>
<dbReference type="RefSeq" id="WP_003025798.1">
    <property type="nucleotide sequence ID" value="NZ_CP046502.1"/>
</dbReference>
<keyword evidence="1" id="KW-0472">Membrane</keyword>
<name>A0AA40TMM1_CITFR</name>
<reference evidence="3" key="1">
    <citation type="submission" date="2015-09" db="EMBL/GenBank/DDBJ databases">
        <title>Prevalence of NDMs in South Africa.</title>
        <authorList>
            <person name="Osei Sekyere J."/>
            <person name="Govinden U."/>
            <person name="Essack S."/>
            <person name="Haldorsen B."/>
            <person name="Samuelsen O."/>
            <person name="Aasnaes B."/>
            <person name="Sundsfjord A."/>
        </authorList>
    </citation>
    <scope>NUCLEOTIDE SEQUENCE [LARGE SCALE GENOMIC DNA]</scope>
    <source>
        <strain evidence="3">ST62:944112508</strain>
    </source>
</reference>
<evidence type="ECO:0000313" key="2">
    <source>
        <dbReference type="EMBL" id="KPR57754.1"/>
    </source>
</evidence>
<dbReference type="AlphaFoldDB" id="A0AA40TMM1"/>
<dbReference type="EMBL" id="LJEB01000003">
    <property type="protein sequence ID" value="KPR57754.1"/>
    <property type="molecule type" value="Genomic_DNA"/>
</dbReference>